<reference evidence="2 3" key="1">
    <citation type="submission" date="2024-05" db="EMBL/GenBank/DDBJ databases">
        <title>A draft genome resource for the thread blight pathogen Marasmius tenuissimus strain MS-2.</title>
        <authorList>
            <person name="Yulfo-Soto G.E."/>
            <person name="Baruah I.K."/>
            <person name="Amoako-Attah I."/>
            <person name="Bukari Y."/>
            <person name="Meinhardt L.W."/>
            <person name="Bailey B.A."/>
            <person name="Cohen S.P."/>
        </authorList>
    </citation>
    <scope>NUCLEOTIDE SEQUENCE [LARGE SCALE GENOMIC DNA]</scope>
    <source>
        <strain evidence="2 3">MS-2</strain>
    </source>
</reference>
<feature type="compositionally biased region" description="Pro residues" evidence="1">
    <location>
        <begin position="96"/>
        <end position="119"/>
    </location>
</feature>
<proteinExistence type="predicted"/>
<evidence type="ECO:0000313" key="3">
    <source>
        <dbReference type="Proteomes" id="UP001437256"/>
    </source>
</evidence>
<keyword evidence="3" id="KW-1185">Reference proteome</keyword>
<feature type="compositionally biased region" description="Polar residues" evidence="1">
    <location>
        <begin position="213"/>
        <end position="223"/>
    </location>
</feature>
<feature type="compositionally biased region" description="Polar residues" evidence="1">
    <location>
        <begin position="1"/>
        <end position="19"/>
    </location>
</feature>
<name>A0ABR2ZKH1_9AGAR</name>
<feature type="region of interest" description="Disordered" evidence="1">
    <location>
        <begin position="1"/>
        <end position="25"/>
    </location>
</feature>
<accession>A0ABR2ZKH1</accession>
<dbReference type="EMBL" id="JBBXMP010000122">
    <property type="protein sequence ID" value="KAL0061828.1"/>
    <property type="molecule type" value="Genomic_DNA"/>
</dbReference>
<organism evidence="2 3">
    <name type="scientific">Marasmius tenuissimus</name>
    <dbReference type="NCBI Taxonomy" id="585030"/>
    <lineage>
        <taxon>Eukaryota</taxon>
        <taxon>Fungi</taxon>
        <taxon>Dikarya</taxon>
        <taxon>Basidiomycota</taxon>
        <taxon>Agaricomycotina</taxon>
        <taxon>Agaricomycetes</taxon>
        <taxon>Agaricomycetidae</taxon>
        <taxon>Agaricales</taxon>
        <taxon>Marasmiineae</taxon>
        <taxon>Marasmiaceae</taxon>
        <taxon>Marasmius</taxon>
    </lineage>
</organism>
<feature type="compositionally biased region" description="Low complexity" evidence="1">
    <location>
        <begin position="134"/>
        <end position="149"/>
    </location>
</feature>
<evidence type="ECO:0000256" key="1">
    <source>
        <dbReference type="SAM" id="MobiDB-lite"/>
    </source>
</evidence>
<gene>
    <name evidence="2" type="ORF">AAF712_011346</name>
</gene>
<feature type="region of interest" description="Disordered" evidence="1">
    <location>
        <begin position="51"/>
        <end position="223"/>
    </location>
</feature>
<comment type="caution">
    <text evidence="2">The sequence shown here is derived from an EMBL/GenBank/DDBJ whole genome shotgun (WGS) entry which is preliminary data.</text>
</comment>
<feature type="compositionally biased region" description="Polar residues" evidence="1">
    <location>
        <begin position="161"/>
        <end position="194"/>
    </location>
</feature>
<dbReference type="Proteomes" id="UP001437256">
    <property type="component" value="Unassembled WGS sequence"/>
</dbReference>
<evidence type="ECO:0000313" key="2">
    <source>
        <dbReference type="EMBL" id="KAL0061828.1"/>
    </source>
</evidence>
<protein>
    <submittedName>
        <fullName evidence="2">Uncharacterized protein</fullName>
    </submittedName>
</protein>
<sequence length="223" mass="23941">MVAQPVRQNTAESTVSSASHPGHGFRIHPSRFIERLSLSSTYLESLTAGGLLVGGRGGHSRETTEQEVEGEGVVISDEPVQNEESVAGHSHSSAPTHPPTSHPHPYRPTSPPSPSPPPSIRSFAPPTQPRFPHPTHSSSTSSLPLPSTSRTVDPPPHLHSPRQTPSTPSFPQSATPRSWVSPSPFSYQSFQTASEGLGDDDTSTIEQEHRQTPDNQTQYGFAV</sequence>